<evidence type="ECO:0000256" key="9">
    <source>
        <dbReference type="ARBA" id="ARBA00023224"/>
    </source>
</evidence>
<dbReference type="PROSITE" id="PS50259">
    <property type="entry name" value="G_PROTEIN_RECEP_F3_4"/>
    <property type="match status" value="1"/>
</dbReference>
<keyword evidence="14" id="KW-1185">Reference proteome</keyword>
<dbReference type="PRINTS" id="PR00248">
    <property type="entry name" value="GPCRMGR"/>
</dbReference>
<feature type="domain" description="G-protein coupled receptors family 3 profile" evidence="11">
    <location>
        <begin position="570"/>
        <end position="733"/>
    </location>
</feature>
<evidence type="ECO:0000313" key="14">
    <source>
        <dbReference type="Proteomes" id="UP000663829"/>
    </source>
</evidence>
<evidence type="ECO:0000256" key="8">
    <source>
        <dbReference type="ARBA" id="ARBA00023180"/>
    </source>
</evidence>
<evidence type="ECO:0000259" key="11">
    <source>
        <dbReference type="PROSITE" id="PS50259"/>
    </source>
</evidence>
<dbReference type="PANTHER" id="PTHR10519">
    <property type="entry name" value="GABA-B RECEPTOR"/>
    <property type="match status" value="1"/>
</dbReference>
<dbReference type="Pfam" id="PF01094">
    <property type="entry name" value="ANF_receptor"/>
    <property type="match status" value="1"/>
</dbReference>
<name>A0A814QX70_9BILA</name>
<dbReference type="SUPFAM" id="SSF53822">
    <property type="entry name" value="Periplasmic binding protein-like I"/>
    <property type="match status" value="1"/>
</dbReference>
<evidence type="ECO:0000313" key="13">
    <source>
        <dbReference type="EMBL" id="CAF3889350.1"/>
    </source>
</evidence>
<evidence type="ECO:0000256" key="2">
    <source>
        <dbReference type="ARBA" id="ARBA00022475"/>
    </source>
</evidence>
<dbReference type="Pfam" id="PF00003">
    <property type="entry name" value="7tm_3"/>
    <property type="match status" value="2"/>
</dbReference>
<evidence type="ECO:0000313" key="12">
    <source>
        <dbReference type="EMBL" id="CAF1125780.1"/>
    </source>
</evidence>
<dbReference type="GO" id="GO:0004965">
    <property type="term" value="F:G protein-coupled GABA receptor activity"/>
    <property type="evidence" value="ECO:0007669"/>
    <property type="project" value="InterPro"/>
</dbReference>
<keyword evidence="8" id="KW-0325">Glycoprotein</keyword>
<sequence>MKNSEKKMREKNKVKKQYFVASVLIRRKQIPLCGIFTTKMTPSSYVIDYALTHLKQISSINIELVINRTVNDIDCDMAIGTKLLFDMLNQSPRPMAIFSGACQPVAAAVAETAGMWNMGVIIYSETDSLFSVREKYPSLFRTVPSDSIHNSARKLLLEKYNWKRMATLYQYERQYTKPITEFNNLLQADKKLSSINLEHERINEWENALSKGISFSDLNESEENKTRNSFRDAFDDLQRNNIRIIIGNFNSTMAIRIFCEAYRSNMTGARYQWIILGYYEPNWWLENRGPCTNDQLIQALNGTLQTRVVDIGYNRNARTMADLTPDQFKFDLSLMPHIDMANRHFLGYAFDAVLTVTAAFQKLDKLLQQQKNCSTNFEDDSVWRDNCWRSQLINALQAVEIEGVTISASNRKFSKTSRSSLCHPGEDCLLDTVKLYVALPDKKLGPPSFILVDAKSGMNITWHGNGPPTDRIKRIERDQRISVMTYTVIAIISGTGIILATTFFVFNIIFRAHRFIRMSSPQLNNLIIVGCILSYISVLLMGIDSTLLGKQSSQSAMDFICAAIKDYRLFIIVGVLFAIDTVLLSSWQILDPLKIFKNISQKQTKDEDVVIVWIYEECRCRRRTIWIAMQFTFKGVLMVAGSRFAWKTRSVCISALNDSKYIGMSVYNVVLLSITTAVVGYFFEDQHEMAFVLTSIFILLCVTITLCLVFVPKFLEVAKDPSSRAKPQRAVLTAHKKSVDSSVLTHIRKLSTENEHFRSNLAKCNKLIDTLLSHMDDKGHHYEIILQAYRTGQLRPLQRGFDNQWRQGDCPVRWLQLGNECLYFNTYGKQFSWNDVEQTCTKRISRYLAEDQVKLTRSTVRPILLNTPEKRTLLQALADSYGEDGYAIQLPRDYDNGCKDAIPAYCDVPDKLPIEKCVETNAKDTNFCVKQTDCNKKYARLACEFTLPGLIVGFIFLNRKKKSKSKVPAPVLKRTEEVKTVTIDDPTTEPLMRSSAVPSSDLREDVHHTTVITRENPGQTRIIDVTSGTADA</sequence>
<keyword evidence="6 10" id="KW-0472">Membrane</keyword>
<keyword evidence="7" id="KW-0675">Receptor</keyword>
<dbReference type="InterPro" id="IPR001828">
    <property type="entry name" value="ANF_lig-bd_rcpt"/>
</dbReference>
<dbReference type="PRINTS" id="PR01177">
    <property type="entry name" value="GABAB1RECPTR"/>
</dbReference>
<dbReference type="OrthoDB" id="2150267at2759"/>
<comment type="caution">
    <text evidence="12">The sequence shown here is derived from an EMBL/GenBank/DDBJ whole genome shotgun (WGS) entry which is preliminary data.</text>
</comment>
<protein>
    <recommendedName>
        <fullName evidence="11">G-protein coupled receptors family 3 profile domain-containing protein</fullName>
    </recommendedName>
</protein>
<reference evidence="12" key="1">
    <citation type="submission" date="2021-02" db="EMBL/GenBank/DDBJ databases">
        <authorList>
            <person name="Nowell W R."/>
        </authorList>
    </citation>
    <scope>NUCLEOTIDE SEQUENCE</scope>
</reference>
<keyword evidence="3 10" id="KW-0812">Transmembrane</keyword>
<dbReference type="Proteomes" id="UP000681722">
    <property type="component" value="Unassembled WGS sequence"/>
</dbReference>
<evidence type="ECO:0000256" key="5">
    <source>
        <dbReference type="ARBA" id="ARBA00023040"/>
    </source>
</evidence>
<feature type="transmembrane region" description="Helical" evidence="10">
    <location>
        <begin position="483"/>
        <end position="506"/>
    </location>
</feature>
<dbReference type="GO" id="GO:0007214">
    <property type="term" value="P:gamma-aminobutyric acid signaling pathway"/>
    <property type="evidence" value="ECO:0007669"/>
    <property type="project" value="TreeGrafter"/>
</dbReference>
<dbReference type="InterPro" id="IPR017979">
    <property type="entry name" value="GPCR_3_CS"/>
</dbReference>
<dbReference type="CDD" id="cd06366">
    <property type="entry name" value="PBP1_GABAb_receptor"/>
    <property type="match status" value="1"/>
</dbReference>
<evidence type="ECO:0000256" key="10">
    <source>
        <dbReference type="SAM" id="Phobius"/>
    </source>
</evidence>
<evidence type="ECO:0000256" key="1">
    <source>
        <dbReference type="ARBA" id="ARBA00004651"/>
    </source>
</evidence>
<keyword evidence="9" id="KW-0807">Transducer</keyword>
<evidence type="ECO:0000256" key="3">
    <source>
        <dbReference type="ARBA" id="ARBA00022692"/>
    </source>
</evidence>
<dbReference type="InterPro" id="IPR017978">
    <property type="entry name" value="GPCR_3_C"/>
</dbReference>
<feature type="transmembrane region" description="Helical" evidence="10">
    <location>
        <begin position="526"/>
        <end position="548"/>
    </location>
</feature>
<proteinExistence type="predicted"/>
<dbReference type="InterPro" id="IPR002455">
    <property type="entry name" value="GPCR3_GABA-B"/>
</dbReference>
<evidence type="ECO:0000256" key="7">
    <source>
        <dbReference type="ARBA" id="ARBA00023170"/>
    </source>
</evidence>
<feature type="transmembrane region" description="Helical" evidence="10">
    <location>
        <begin position="569"/>
        <end position="590"/>
    </location>
</feature>
<feature type="transmembrane region" description="Helical" evidence="10">
    <location>
        <begin position="664"/>
        <end position="683"/>
    </location>
</feature>
<dbReference type="EMBL" id="CAJOBC010006165">
    <property type="protein sequence ID" value="CAF3889350.1"/>
    <property type="molecule type" value="Genomic_DNA"/>
</dbReference>
<dbReference type="EMBL" id="CAJNOQ010006164">
    <property type="protein sequence ID" value="CAF1125780.1"/>
    <property type="molecule type" value="Genomic_DNA"/>
</dbReference>
<organism evidence="12 14">
    <name type="scientific">Didymodactylos carnosus</name>
    <dbReference type="NCBI Taxonomy" id="1234261"/>
    <lineage>
        <taxon>Eukaryota</taxon>
        <taxon>Metazoa</taxon>
        <taxon>Spiralia</taxon>
        <taxon>Gnathifera</taxon>
        <taxon>Rotifera</taxon>
        <taxon>Eurotatoria</taxon>
        <taxon>Bdelloidea</taxon>
        <taxon>Philodinida</taxon>
        <taxon>Philodinidae</taxon>
        <taxon>Didymodactylos</taxon>
    </lineage>
</organism>
<dbReference type="PROSITE" id="PS00981">
    <property type="entry name" value="G_PROTEIN_RECEP_F3_3"/>
    <property type="match status" value="1"/>
</dbReference>
<comment type="subcellular location">
    <subcellularLocation>
        <location evidence="1">Cell membrane</location>
        <topology evidence="1">Multi-pass membrane protein</topology>
    </subcellularLocation>
</comment>
<dbReference type="InterPro" id="IPR000337">
    <property type="entry name" value="GPCR_3"/>
</dbReference>
<keyword evidence="4 10" id="KW-1133">Transmembrane helix</keyword>
<dbReference type="AlphaFoldDB" id="A0A814QX70"/>
<keyword evidence="2" id="KW-1003">Cell membrane</keyword>
<keyword evidence="5" id="KW-0297">G-protein coupled receptor</keyword>
<feature type="transmembrane region" description="Helical" evidence="10">
    <location>
        <begin position="690"/>
        <end position="711"/>
    </location>
</feature>
<dbReference type="Proteomes" id="UP000663829">
    <property type="component" value="Unassembled WGS sequence"/>
</dbReference>
<dbReference type="GO" id="GO:0038039">
    <property type="term" value="C:G protein-coupled receptor heterodimeric complex"/>
    <property type="evidence" value="ECO:0007669"/>
    <property type="project" value="TreeGrafter"/>
</dbReference>
<accession>A0A814QX70</accession>
<dbReference type="PANTHER" id="PTHR10519:SF74">
    <property type="entry name" value="GAMMA-AMINOBUTYRIC ACID TYPE B RECEPTOR SUBUNIT 2"/>
    <property type="match status" value="1"/>
</dbReference>
<dbReference type="InterPro" id="IPR028082">
    <property type="entry name" value="Peripla_BP_I"/>
</dbReference>
<dbReference type="Gene3D" id="3.40.50.2300">
    <property type="match status" value="2"/>
</dbReference>
<evidence type="ECO:0000256" key="6">
    <source>
        <dbReference type="ARBA" id="ARBA00023136"/>
    </source>
</evidence>
<gene>
    <name evidence="12" type="ORF">GPM918_LOCUS19926</name>
    <name evidence="13" type="ORF">SRO942_LOCUS19925</name>
</gene>
<evidence type="ECO:0000256" key="4">
    <source>
        <dbReference type="ARBA" id="ARBA00022989"/>
    </source>
</evidence>
<dbReference type="PRINTS" id="PR01176">
    <property type="entry name" value="GABABRECEPTR"/>
</dbReference>